<gene>
    <name evidence="1" type="ORF">FKR81_08880</name>
</gene>
<reference evidence="1 2" key="1">
    <citation type="submission" date="2019-07" db="EMBL/GenBank/DDBJ databases">
        <title>Lentzea xizangensis sp. nov., isolated from Qinghai-Tibetan Plateau Soils.</title>
        <authorList>
            <person name="Huang J."/>
        </authorList>
    </citation>
    <scope>NUCLEOTIDE SEQUENCE [LARGE SCALE GENOMIC DNA]</scope>
    <source>
        <strain evidence="1 2">FXJ1.1311</strain>
    </source>
</reference>
<sequence>MPTEKERLDAVEPKVATLISHVAQLADELSRVTARLVVLERRLSGAGDGDVAALDSVDECAALVSALRAAWDAEQELLAEKVRVALRQEVAEFEGMKSRLAALRAKLGGRGVSRYERDHLDHEARQLEWQIGASEASFASASDRLAADEDASTEDWRQEAVVAGDKARAEMQDFAAARVSSALGASLRMPVWFRVGVGEITTPDPAPWLRAAVALVAYRLEYGVDDPVNPLGAVPSASSGSAAWVRRTEVHADIVSQLASLSAVFRLQ</sequence>
<comment type="caution">
    <text evidence="1">The sequence shown here is derived from an EMBL/GenBank/DDBJ whole genome shotgun (WGS) entry which is preliminary data.</text>
</comment>
<protein>
    <submittedName>
        <fullName evidence="1">Uncharacterized protein</fullName>
    </submittedName>
</protein>
<dbReference type="AlphaFoldDB" id="A0A563EXQ0"/>
<evidence type="ECO:0000313" key="1">
    <source>
        <dbReference type="EMBL" id="TWP52439.1"/>
    </source>
</evidence>
<name>A0A563EXQ0_9PSEU</name>
<evidence type="ECO:0000313" key="2">
    <source>
        <dbReference type="Proteomes" id="UP000316639"/>
    </source>
</evidence>
<dbReference type="RefSeq" id="WP_146350495.1">
    <property type="nucleotide sequence ID" value="NZ_VOBR01000005.1"/>
</dbReference>
<dbReference type="OrthoDB" id="4275274at2"/>
<dbReference type="Proteomes" id="UP000316639">
    <property type="component" value="Unassembled WGS sequence"/>
</dbReference>
<accession>A0A563EXQ0</accession>
<keyword evidence="2" id="KW-1185">Reference proteome</keyword>
<dbReference type="EMBL" id="VOBR01000005">
    <property type="protein sequence ID" value="TWP52439.1"/>
    <property type="molecule type" value="Genomic_DNA"/>
</dbReference>
<organism evidence="1 2">
    <name type="scientific">Lentzea tibetensis</name>
    <dbReference type="NCBI Taxonomy" id="2591470"/>
    <lineage>
        <taxon>Bacteria</taxon>
        <taxon>Bacillati</taxon>
        <taxon>Actinomycetota</taxon>
        <taxon>Actinomycetes</taxon>
        <taxon>Pseudonocardiales</taxon>
        <taxon>Pseudonocardiaceae</taxon>
        <taxon>Lentzea</taxon>
    </lineage>
</organism>
<proteinExistence type="predicted"/>